<organism evidence="1 2">
    <name type="scientific">Halpernia humi</name>
    <dbReference type="NCBI Taxonomy" id="493375"/>
    <lineage>
        <taxon>Bacteria</taxon>
        <taxon>Pseudomonadati</taxon>
        <taxon>Bacteroidota</taxon>
        <taxon>Flavobacteriia</taxon>
        <taxon>Flavobacteriales</taxon>
        <taxon>Weeksellaceae</taxon>
        <taxon>Chryseobacterium group</taxon>
        <taxon>Halpernia</taxon>
    </lineage>
</organism>
<accession>A0A1H5SXS8</accession>
<name>A0A1H5SXS8_9FLAO</name>
<dbReference type="OrthoDB" id="975430at2"/>
<gene>
    <name evidence="1" type="ORF">SAMN05421847_0302</name>
</gene>
<evidence type="ECO:0000313" key="1">
    <source>
        <dbReference type="EMBL" id="SEF55393.1"/>
    </source>
</evidence>
<sequence length="294" mass="33842">MSKHSSFLKLFFLINFLFCSLFSCQKLLNLTTNYFGPNSNPVPDFTDATIPKFTELSVYGDYYFGFGDKTVNSYVKVEIPLISEKVSLKFWAVPAEYYEVTYAIKDRRGMQKNSGFAAGDVYIQTRISLLNNKEKALNLILNATLKTASGSDYKNRRFFNTAGYYFDAELGKSFILKNAFLNEIRLVADAGFYSWDVQTPNLNVQDDALMYGLKLILKKKNISWENTISGYNGWITRVPDYGDKPIVFASKLNFKGKKNRYFIQYQNGIRYFPYNQIRIGAVFPLESLTPNFFK</sequence>
<reference evidence="2" key="1">
    <citation type="submission" date="2016-10" db="EMBL/GenBank/DDBJ databases">
        <authorList>
            <person name="Varghese N."/>
            <person name="Submissions S."/>
        </authorList>
    </citation>
    <scope>NUCLEOTIDE SEQUENCE [LARGE SCALE GENOMIC DNA]</scope>
    <source>
        <strain evidence="2">DSM 21580</strain>
    </source>
</reference>
<dbReference type="AlphaFoldDB" id="A0A1H5SXS8"/>
<proteinExistence type="predicted"/>
<protein>
    <submittedName>
        <fullName evidence="1">Uncharacterized protein</fullName>
    </submittedName>
</protein>
<dbReference type="RefSeq" id="WP_146063239.1">
    <property type="nucleotide sequence ID" value="NZ_FNUS01000001.1"/>
</dbReference>
<evidence type="ECO:0000313" key="2">
    <source>
        <dbReference type="Proteomes" id="UP000236738"/>
    </source>
</evidence>
<keyword evidence="2" id="KW-1185">Reference proteome</keyword>
<dbReference type="Proteomes" id="UP000236738">
    <property type="component" value="Unassembled WGS sequence"/>
</dbReference>
<dbReference type="PROSITE" id="PS51257">
    <property type="entry name" value="PROKAR_LIPOPROTEIN"/>
    <property type="match status" value="1"/>
</dbReference>
<dbReference type="EMBL" id="FNUS01000001">
    <property type="protein sequence ID" value="SEF55393.1"/>
    <property type="molecule type" value="Genomic_DNA"/>
</dbReference>